<evidence type="ECO:0000256" key="12">
    <source>
        <dbReference type="ARBA" id="ARBA00048366"/>
    </source>
</evidence>
<feature type="binding site" evidence="14">
    <location>
        <position position="146"/>
    </location>
    <ligand>
        <name>L-threonine</name>
        <dbReference type="ChEBI" id="CHEBI:57926"/>
    </ligand>
</feature>
<comment type="function">
    <text evidence="13">Required for the formation of a threonylcarbamoyl group on adenosine at position 37 (t(6)A37) in tRNAs that read codons beginning with adenine.</text>
</comment>
<dbReference type="PANTHER" id="PTHR17490:SF16">
    <property type="entry name" value="THREONYLCARBAMOYL-AMP SYNTHASE"/>
    <property type="match status" value="1"/>
</dbReference>
<feature type="binding site" evidence="14">
    <location>
        <position position="126"/>
    </location>
    <ligand>
        <name>L-threonine</name>
        <dbReference type="ChEBI" id="CHEBI:57926"/>
    </ligand>
</feature>
<evidence type="ECO:0000256" key="3">
    <source>
        <dbReference type="ARBA" id="ARBA00012584"/>
    </source>
</evidence>
<name>A0A8J3I6H5_9CHLR</name>
<dbReference type="GO" id="GO:0061710">
    <property type="term" value="F:L-threonylcarbamoyladenylate synthase"/>
    <property type="evidence" value="ECO:0007669"/>
    <property type="project" value="UniProtKB-EC"/>
</dbReference>
<dbReference type="InterPro" id="IPR005145">
    <property type="entry name" value="Sua5_C"/>
</dbReference>
<dbReference type="Gene3D" id="3.90.870.10">
    <property type="entry name" value="DHBP synthase"/>
    <property type="match status" value="1"/>
</dbReference>
<dbReference type="GO" id="GO:0006450">
    <property type="term" value="P:regulation of translational fidelity"/>
    <property type="evidence" value="ECO:0007669"/>
    <property type="project" value="TreeGrafter"/>
</dbReference>
<evidence type="ECO:0000256" key="6">
    <source>
        <dbReference type="ARBA" id="ARBA00022679"/>
    </source>
</evidence>
<dbReference type="FunFam" id="3.90.870.10:FF:000009">
    <property type="entry name" value="Threonylcarbamoyl-AMP synthase, putative"/>
    <property type="match status" value="1"/>
</dbReference>
<dbReference type="InterPro" id="IPR038385">
    <property type="entry name" value="Sua5/YwlC_C"/>
</dbReference>
<reference evidence="16" key="1">
    <citation type="submission" date="2020-10" db="EMBL/GenBank/DDBJ databases">
        <title>Taxonomic study of unclassified bacteria belonging to the class Ktedonobacteria.</title>
        <authorList>
            <person name="Yabe S."/>
            <person name="Wang C.M."/>
            <person name="Zheng Y."/>
            <person name="Sakai Y."/>
            <person name="Cavaletti L."/>
            <person name="Monciardini P."/>
            <person name="Donadio S."/>
        </authorList>
    </citation>
    <scope>NUCLEOTIDE SEQUENCE</scope>
    <source>
        <strain evidence="16">SOSP1-1</strain>
    </source>
</reference>
<evidence type="ECO:0000256" key="5">
    <source>
        <dbReference type="ARBA" id="ARBA00022490"/>
    </source>
</evidence>
<comment type="similarity">
    <text evidence="2 13">Belongs to the SUA5 family.</text>
</comment>
<evidence type="ECO:0000313" key="17">
    <source>
        <dbReference type="Proteomes" id="UP000612362"/>
    </source>
</evidence>
<evidence type="ECO:0000256" key="8">
    <source>
        <dbReference type="ARBA" id="ARBA00022695"/>
    </source>
</evidence>
<feature type="binding site" evidence="14">
    <location>
        <position position="148"/>
    </location>
    <ligand>
        <name>ATP</name>
        <dbReference type="ChEBI" id="CHEBI:30616"/>
    </ligand>
</feature>
<evidence type="ECO:0000256" key="1">
    <source>
        <dbReference type="ARBA" id="ARBA00004496"/>
    </source>
</evidence>
<comment type="caution">
    <text evidence="16">The sequence shown here is derived from an EMBL/GenBank/DDBJ whole genome shotgun (WGS) entry which is preliminary data.</text>
</comment>
<comment type="catalytic activity">
    <reaction evidence="12 13">
        <text>L-threonine + hydrogencarbonate + ATP = L-threonylcarbamoyladenylate + diphosphate + H2O</text>
        <dbReference type="Rhea" id="RHEA:36407"/>
        <dbReference type="ChEBI" id="CHEBI:15377"/>
        <dbReference type="ChEBI" id="CHEBI:17544"/>
        <dbReference type="ChEBI" id="CHEBI:30616"/>
        <dbReference type="ChEBI" id="CHEBI:33019"/>
        <dbReference type="ChEBI" id="CHEBI:57926"/>
        <dbReference type="ChEBI" id="CHEBI:73682"/>
        <dbReference type="EC" id="2.7.7.87"/>
    </reaction>
</comment>
<dbReference type="GO" id="GO:0000049">
    <property type="term" value="F:tRNA binding"/>
    <property type="evidence" value="ECO:0007669"/>
    <property type="project" value="TreeGrafter"/>
</dbReference>
<feature type="binding site" evidence="14">
    <location>
        <position position="186"/>
    </location>
    <ligand>
        <name>L-threonine</name>
        <dbReference type="ChEBI" id="CHEBI:57926"/>
    </ligand>
</feature>
<keyword evidence="6 13" id="KW-0808">Transferase</keyword>
<evidence type="ECO:0000259" key="15">
    <source>
        <dbReference type="PROSITE" id="PS51163"/>
    </source>
</evidence>
<dbReference type="EC" id="2.7.7.87" evidence="3 13"/>
<feature type="binding site" evidence="14">
    <location>
        <position position="200"/>
    </location>
    <ligand>
        <name>ATP</name>
        <dbReference type="ChEBI" id="CHEBI:30616"/>
    </ligand>
</feature>
<keyword evidence="5 13" id="KW-0963">Cytoplasm</keyword>
<accession>A0A8J3I6H5</accession>
<keyword evidence="9 13" id="KW-0547">Nucleotide-binding</keyword>
<comment type="subcellular location">
    <subcellularLocation>
        <location evidence="1 13">Cytoplasm</location>
    </subcellularLocation>
</comment>
<feature type="binding site" evidence="14">
    <location>
        <position position="40"/>
    </location>
    <ligand>
        <name>L-threonine</name>
        <dbReference type="ChEBI" id="CHEBI:57926"/>
    </ligand>
</feature>
<dbReference type="PANTHER" id="PTHR17490">
    <property type="entry name" value="SUA5"/>
    <property type="match status" value="1"/>
</dbReference>
<feature type="binding site" evidence="14">
    <location>
        <position position="243"/>
    </location>
    <ligand>
        <name>ATP</name>
        <dbReference type="ChEBI" id="CHEBI:30616"/>
    </ligand>
</feature>
<evidence type="ECO:0000256" key="10">
    <source>
        <dbReference type="ARBA" id="ARBA00022840"/>
    </source>
</evidence>
<dbReference type="PROSITE" id="PS51163">
    <property type="entry name" value="YRDC"/>
    <property type="match status" value="1"/>
</dbReference>
<keyword evidence="10 13" id="KW-0067">ATP-binding</keyword>
<dbReference type="Gene3D" id="3.40.50.11030">
    <property type="entry name" value="Threonylcarbamoyl-AMP synthase, C-terminal domain"/>
    <property type="match status" value="1"/>
</dbReference>
<dbReference type="InterPro" id="IPR017945">
    <property type="entry name" value="DHBP_synth_RibB-like_a/b_dom"/>
</dbReference>
<dbReference type="GO" id="GO:0008033">
    <property type="term" value="P:tRNA processing"/>
    <property type="evidence" value="ECO:0007669"/>
    <property type="project" value="UniProtKB-KW"/>
</dbReference>
<dbReference type="AlphaFoldDB" id="A0A8J3I6H5"/>
<feature type="binding site" evidence="14">
    <location>
        <position position="156"/>
    </location>
    <ligand>
        <name>ATP</name>
        <dbReference type="ChEBI" id="CHEBI:30616"/>
    </ligand>
</feature>
<evidence type="ECO:0000256" key="13">
    <source>
        <dbReference type="PIRNR" id="PIRNR004930"/>
    </source>
</evidence>
<dbReference type="InterPro" id="IPR006070">
    <property type="entry name" value="Sua5-like_dom"/>
</dbReference>
<dbReference type="InterPro" id="IPR010923">
    <property type="entry name" value="T(6)A37_SUA5"/>
</dbReference>
<dbReference type="GO" id="GO:0005524">
    <property type="term" value="F:ATP binding"/>
    <property type="evidence" value="ECO:0007669"/>
    <property type="project" value="UniProtKB-UniRule"/>
</dbReference>
<evidence type="ECO:0000313" key="16">
    <source>
        <dbReference type="EMBL" id="GHO45579.1"/>
    </source>
</evidence>
<evidence type="ECO:0000256" key="9">
    <source>
        <dbReference type="ARBA" id="ARBA00022741"/>
    </source>
</evidence>
<proteinExistence type="inferred from homology"/>
<dbReference type="Pfam" id="PF01300">
    <property type="entry name" value="Sua5_yciO_yrdC"/>
    <property type="match status" value="1"/>
</dbReference>
<protein>
    <recommendedName>
        <fullName evidence="4 13">Threonylcarbamoyl-AMP synthase</fullName>
        <shortName evidence="13">TC-AMP synthase</shortName>
        <ecNumber evidence="3 13">2.7.7.87</ecNumber>
    </recommendedName>
    <alternativeName>
        <fullName evidence="11 13">L-threonylcarbamoyladenylate synthase</fullName>
    </alternativeName>
</protein>
<evidence type="ECO:0000256" key="2">
    <source>
        <dbReference type="ARBA" id="ARBA00007663"/>
    </source>
</evidence>
<feature type="binding site" evidence="14">
    <location>
        <position position="63"/>
    </location>
    <ligand>
        <name>ATP</name>
        <dbReference type="ChEBI" id="CHEBI:30616"/>
    </ligand>
</feature>
<keyword evidence="17" id="KW-1185">Reference proteome</keyword>
<organism evidence="16 17">
    <name type="scientific">Ktedonospora formicarum</name>
    <dbReference type="NCBI Taxonomy" id="2778364"/>
    <lineage>
        <taxon>Bacteria</taxon>
        <taxon>Bacillati</taxon>
        <taxon>Chloroflexota</taxon>
        <taxon>Ktedonobacteria</taxon>
        <taxon>Ktedonobacterales</taxon>
        <taxon>Ktedonobacteraceae</taxon>
        <taxon>Ktedonospora</taxon>
    </lineage>
</organism>
<evidence type="ECO:0000256" key="7">
    <source>
        <dbReference type="ARBA" id="ARBA00022694"/>
    </source>
</evidence>
<feature type="binding site" evidence="14">
    <location>
        <position position="72"/>
    </location>
    <ligand>
        <name>L-threonine</name>
        <dbReference type="ChEBI" id="CHEBI:57926"/>
    </ligand>
</feature>
<evidence type="ECO:0000256" key="4">
    <source>
        <dbReference type="ARBA" id="ARBA00015492"/>
    </source>
</evidence>
<dbReference type="PIRSF" id="PIRSF004930">
    <property type="entry name" value="Tln_factor_SUA5"/>
    <property type="match status" value="1"/>
</dbReference>
<dbReference type="EMBL" id="BNJF01000001">
    <property type="protein sequence ID" value="GHO45579.1"/>
    <property type="molecule type" value="Genomic_DNA"/>
</dbReference>
<keyword evidence="7 13" id="KW-0819">tRNA processing</keyword>
<gene>
    <name evidence="16" type="ORF">KSX_37420</name>
</gene>
<feature type="domain" description="YrdC-like" evidence="15">
    <location>
        <begin position="18"/>
        <end position="204"/>
    </location>
</feature>
<dbReference type="NCBIfam" id="TIGR00057">
    <property type="entry name" value="L-threonylcarbamoyladenylate synthase"/>
    <property type="match status" value="1"/>
</dbReference>
<dbReference type="SUPFAM" id="SSF55821">
    <property type="entry name" value="YrdC/RibB"/>
    <property type="match status" value="1"/>
</dbReference>
<feature type="binding site" evidence="14">
    <location>
        <position position="122"/>
    </location>
    <ligand>
        <name>L-threonine</name>
        <dbReference type="ChEBI" id="CHEBI:57926"/>
    </ligand>
</feature>
<dbReference type="Proteomes" id="UP000612362">
    <property type="component" value="Unassembled WGS sequence"/>
</dbReference>
<dbReference type="GO" id="GO:0003725">
    <property type="term" value="F:double-stranded RNA binding"/>
    <property type="evidence" value="ECO:0007669"/>
    <property type="project" value="UniProtKB-UniRule"/>
</dbReference>
<dbReference type="GO" id="GO:0005737">
    <property type="term" value="C:cytoplasm"/>
    <property type="evidence" value="ECO:0007669"/>
    <property type="project" value="UniProtKB-SubCell"/>
</dbReference>
<sequence>MSVVQTEILKIHASQPEEEILERGAAFLRAGALVAFPTETVYGLGGAALHSEAVEKIFKAKERPYSDPLIVHIAAESALDELVDGVPERTHLLARHFWPGPLTMILPARKSVPRLLTAGLDTVAIRMPRHRVALGLIRALGAPVAAPSANRFMHVSPTTAQHVASDLDGRVPLILDGGACEVGVESTILDVSVDPPVILRPGGVSLEALQAVLPQVQPPRARQVRADDESKALRSPGQMLIHYAPHVPAFLYDGTSEHILIAMKDEVMRRRERGEGVGVLIAEEDVASFGGMGIPMYVLGRMGDPERVASRLFAGLRTLEEAGVQAILCRAFPVEGLGLAVRDRLLKATGGKIITC</sequence>
<evidence type="ECO:0000256" key="11">
    <source>
        <dbReference type="ARBA" id="ARBA00029774"/>
    </source>
</evidence>
<dbReference type="InterPro" id="IPR050156">
    <property type="entry name" value="TC-AMP_synthase_SUA5"/>
</dbReference>
<dbReference type="Pfam" id="PF03481">
    <property type="entry name" value="Sua5_C"/>
    <property type="match status" value="1"/>
</dbReference>
<evidence type="ECO:0000256" key="14">
    <source>
        <dbReference type="PIRSR" id="PIRSR004930-1"/>
    </source>
</evidence>
<keyword evidence="8 13" id="KW-0548">Nucleotidyltransferase</keyword>
<dbReference type="RefSeq" id="WP_220194897.1">
    <property type="nucleotide sequence ID" value="NZ_BNJF01000001.1"/>
</dbReference>